<dbReference type="SUPFAM" id="SSF53098">
    <property type="entry name" value="Ribonuclease H-like"/>
    <property type="match status" value="1"/>
</dbReference>
<dbReference type="InterPro" id="IPR002156">
    <property type="entry name" value="RNaseH_domain"/>
</dbReference>
<name>A0ABQ8T5F0_PERAM</name>
<dbReference type="EMBL" id="JAJSOF020000015">
    <property type="protein sequence ID" value="KAJ4441110.1"/>
    <property type="molecule type" value="Genomic_DNA"/>
</dbReference>
<accession>A0ABQ8T5F0</accession>
<evidence type="ECO:0000313" key="3">
    <source>
        <dbReference type="Proteomes" id="UP001148838"/>
    </source>
</evidence>
<dbReference type="InterPro" id="IPR036397">
    <property type="entry name" value="RNaseH_sf"/>
</dbReference>
<comment type="caution">
    <text evidence="2">The sequence shown here is derived from an EMBL/GenBank/DDBJ whole genome shotgun (WGS) entry which is preliminary data.</text>
</comment>
<dbReference type="Gene3D" id="3.30.420.10">
    <property type="entry name" value="Ribonuclease H-like superfamily/Ribonuclease H"/>
    <property type="match status" value="1"/>
</dbReference>
<sequence>MCGPRRLSGTFDNEKTYAIPGIEPGTFQSQPIQTTTTHWFKWNGAHIAAESELAGWDYSMLQFCRMPHGGMHDYNTWIQMVAFTQCSFAGSRTGGFTTTTQDNIKMDLREVGYDREWINLAQDRDQWRACVRAAMNLRIKSKLVWDCLNALIALSSHNKLELRWIPGHQGIQEDENADQLAKKGTEIPFVGPEPMVGISLLTAKTSVKTWIKDRHQIKWQSYPGQKLARKLVLGPNNSPSSSLLKLDRRGMRSVVALITGHDHFRKQLRTVGLYEEEPICRMCKQEEETASHILFDCPLLERKRFSLSITREVLEMDTNVGTKILLLVQGTDFGRQYSKKLKDKLARDNARQKKCWERKWLASMQQLPQEEMTPLGSYQSIRSLRKTVSKVNKLTTKSPSKQEAVLMKLTSAISPVFKTEGSKPSRASTALWDNHRTTREAADEFHHRHPDIPKPSYQNVAKLLHKFKTNFSVFDKKQIGHPKSATDKQHSIDLIAKMTASHKRPVHHIARERGISREFIYRILNCMFSPLQITTFTHNARRGSTQEANILQLDHIVFAYSLIFPSPCSVQ</sequence>
<proteinExistence type="predicted"/>
<protein>
    <recommendedName>
        <fullName evidence="1">RNase H type-1 domain-containing protein</fullName>
    </recommendedName>
</protein>
<evidence type="ECO:0000259" key="1">
    <source>
        <dbReference type="Pfam" id="PF00075"/>
    </source>
</evidence>
<feature type="domain" description="RNase H type-1" evidence="1">
    <location>
        <begin position="124"/>
        <end position="185"/>
    </location>
</feature>
<gene>
    <name evidence="2" type="ORF">ANN_10960</name>
</gene>
<evidence type="ECO:0000313" key="2">
    <source>
        <dbReference type="EMBL" id="KAJ4441110.1"/>
    </source>
</evidence>
<reference evidence="2 3" key="1">
    <citation type="journal article" date="2022" name="Allergy">
        <title>Genome assembly and annotation of Periplaneta americana reveal a comprehensive cockroach allergen profile.</title>
        <authorList>
            <person name="Wang L."/>
            <person name="Xiong Q."/>
            <person name="Saelim N."/>
            <person name="Wang L."/>
            <person name="Nong W."/>
            <person name="Wan A.T."/>
            <person name="Shi M."/>
            <person name="Liu X."/>
            <person name="Cao Q."/>
            <person name="Hui J.H.L."/>
            <person name="Sookrung N."/>
            <person name="Leung T.F."/>
            <person name="Tungtrongchitr A."/>
            <person name="Tsui S.K.W."/>
        </authorList>
    </citation>
    <scope>NUCLEOTIDE SEQUENCE [LARGE SCALE GENOMIC DNA]</scope>
    <source>
        <strain evidence="2">PWHHKU_190912</strain>
    </source>
</reference>
<dbReference type="InterPro" id="IPR012337">
    <property type="entry name" value="RNaseH-like_sf"/>
</dbReference>
<dbReference type="Pfam" id="PF00075">
    <property type="entry name" value="RNase_H"/>
    <property type="match status" value="1"/>
</dbReference>
<keyword evidence="3" id="KW-1185">Reference proteome</keyword>
<dbReference type="Proteomes" id="UP001148838">
    <property type="component" value="Unassembled WGS sequence"/>
</dbReference>
<organism evidence="2 3">
    <name type="scientific">Periplaneta americana</name>
    <name type="common">American cockroach</name>
    <name type="synonym">Blatta americana</name>
    <dbReference type="NCBI Taxonomy" id="6978"/>
    <lineage>
        <taxon>Eukaryota</taxon>
        <taxon>Metazoa</taxon>
        <taxon>Ecdysozoa</taxon>
        <taxon>Arthropoda</taxon>
        <taxon>Hexapoda</taxon>
        <taxon>Insecta</taxon>
        <taxon>Pterygota</taxon>
        <taxon>Neoptera</taxon>
        <taxon>Polyneoptera</taxon>
        <taxon>Dictyoptera</taxon>
        <taxon>Blattodea</taxon>
        <taxon>Blattoidea</taxon>
        <taxon>Blattidae</taxon>
        <taxon>Blattinae</taxon>
        <taxon>Periplaneta</taxon>
    </lineage>
</organism>